<proteinExistence type="predicted"/>
<keyword evidence="1" id="KW-0677">Repeat</keyword>
<dbReference type="CDD" id="cd02396">
    <property type="entry name" value="KH-I_PCBP_rpt2"/>
    <property type="match status" value="1"/>
</dbReference>
<dbReference type="SUPFAM" id="SSF54791">
    <property type="entry name" value="Eukaryotic type KH-domain (KH-domain type I)"/>
    <property type="match status" value="2"/>
</dbReference>
<dbReference type="Pfam" id="PF00013">
    <property type="entry name" value="KH_1"/>
    <property type="match status" value="2"/>
</dbReference>
<feature type="region of interest" description="Disordered" evidence="3">
    <location>
        <begin position="318"/>
        <end position="338"/>
    </location>
</feature>
<evidence type="ECO:0000259" key="4">
    <source>
        <dbReference type="SMART" id="SM00322"/>
    </source>
</evidence>
<sequence length="426" mass="44705">MSMILTIRLLMQGKEVGSIIGKRGDHIKQIRDKSGAKINISDGSCPERIVTMTGSTSTINKAFSMICKKFEEDLQALPNSVPQPPITMRLIVPATQCGSLIGKGGSKIKEIREATGASIQVASEMLPNSTERAVTISGTCQAIIDCMVEICQILLEAPPKGATIPYKPKPSYNPFLIASSAAAAAAAQQQASQHLSAVMYQQQQQQLQQVQQAHAMAAQAQSNPLVAAYNPAAAIFATANPELARLQPYLAVSRFNSPQEFTGALLGAPPGLVGLPAATFPAGLSFAGLDPTTAALLQKDPNMATLLWQNGIQEDKSNQAQNGQANGNAQAQQNGQAQIQAQQAGQSAANAAMAAHQAQLEMYQNLTQSYMLNNGMLVGRTMGISGAPLKNDAAATAPPTHQQSATAAATAAAKLQASGTRRFSPY</sequence>
<organism evidence="5 6">
    <name type="scientific">Acrobeloides nanus</name>
    <dbReference type="NCBI Taxonomy" id="290746"/>
    <lineage>
        <taxon>Eukaryota</taxon>
        <taxon>Metazoa</taxon>
        <taxon>Ecdysozoa</taxon>
        <taxon>Nematoda</taxon>
        <taxon>Chromadorea</taxon>
        <taxon>Rhabditida</taxon>
        <taxon>Tylenchina</taxon>
        <taxon>Cephalobomorpha</taxon>
        <taxon>Cephaloboidea</taxon>
        <taxon>Cephalobidae</taxon>
        <taxon>Acrobeloides</taxon>
    </lineage>
</organism>
<dbReference type="PROSITE" id="PS50084">
    <property type="entry name" value="KH_TYPE_1"/>
    <property type="match status" value="2"/>
</dbReference>
<dbReference type="InterPro" id="IPR004088">
    <property type="entry name" value="KH_dom_type_1"/>
</dbReference>
<dbReference type="PANTHER" id="PTHR10288">
    <property type="entry name" value="KH DOMAIN CONTAINING RNA BINDING PROTEIN"/>
    <property type="match status" value="1"/>
</dbReference>
<evidence type="ECO:0000256" key="3">
    <source>
        <dbReference type="SAM" id="MobiDB-lite"/>
    </source>
</evidence>
<protein>
    <submittedName>
        <fullName evidence="6">K Homology domain-containing protein</fullName>
    </submittedName>
</protein>
<dbReference type="SMART" id="SM00322">
    <property type="entry name" value="KH"/>
    <property type="match status" value="2"/>
</dbReference>
<dbReference type="PROSITE" id="PS50890">
    <property type="entry name" value="PUA"/>
    <property type="match status" value="1"/>
</dbReference>
<keyword evidence="2" id="KW-0694">RNA-binding</keyword>
<evidence type="ECO:0000313" key="5">
    <source>
        <dbReference type="Proteomes" id="UP000887540"/>
    </source>
</evidence>
<accession>A0A914DR50</accession>
<name>A0A914DR50_9BILA</name>
<dbReference type="CDD" id="cd22438">
    <property type="entry name" value="KH-I_PCBP_rpt1"/>
    <property type="match status" value="1"/>
</dbReference>
<dbReference type="InterPro" id="IPR004087">
    <property type="entry name" value="KH_dom"/>
</dbReference>
<dbReference type="WBParaSite" id="ACRNAN_scaffold37.g11679.t1">
    <property type="protein sequence ID" value="ACRNAN_scaffold37.g11679.t1"/>
    <property type="gene ID" value="ACRNAN_scaffold37.g11679"/>
</dbReference>
<dbReference type="InterPro" id="IPR036612">
    <property type="entry name" value="KH_dom_type_1_sf"/>
</dbReference>
<evidence type="ECO:0000256" key="1">
    <source>
        <dbReference type="ARBA" id="ARBA00022737"/>
    </source>
</evidence>
<dbReference type="Gene3D" id="3.30.1370.10">
    <property type="entry name" value="K Homology domain, type 1"/>
    <property type="match status" value="2"/>
</dbReference>
<evidence type="ECO:0000256" key="2">
    <source>
        <dbReference type="PROSITE-ProRule" id="PRU00117"/>
    </source>
</evidence>
<evidence type="ECO:0000313" key="6">
    <source>
        <dbReference type="WBParaSite" id="ACRNAN_scaffold37.g11679.t1"/>
    </source>
</evidence>
<feature type="domain" description="K Homology" evidence="4">
    <location>
        <begin position="84"/>
        <end position="155"/>
    </location>
</feature>
<reference evidence="6" key="1">
    <citation type="submission" date="2022-11" db="UniProtKB">
        <authorList>
            <consortium name="WormBaseParasite"/>
        </authorList>
    </citation>
    <scope>IDENTIFICATION</scope>
</reference>
<dbReference type="Proteomes" id="UP000887540">
    <property type="component" value="Unplaced"/>
</dbReference>
<dbReference type="GO" id="GO:0003723">
    <property type="term" value="F:RNA binding"/>
    <property type="evidence" value="ECO:0007669"/>
    <property type="project" value="UniProtKB-UniRule"/>
</dbReference>
<dbReference type="AlphaFoldDB" id="A0A914DR50"/>
<keyword evidence="5" id="KW-1185">Reference proteome</keyword>
<feature type="domain" description="K Homology" evidence="4">
    <location>
        <begin position="3"/>
        <end position="71"/>
    </location>
</feature>